<comment type="caution">
    <text evidence="1">The sequence shown here is derived from an EMBL/GenBank/DDBJ whole genome shotgun (WGS) entry which is preliminary data.</text>
</comment>
<reference evidence="1" key="1">
    <citation type="submission" date="2022-03" db="EMBL/GenBank/DDBJ databases">
        <title>Interactions between chemoautotrophic and heterotrophic bacteria.</title>
        <authorList>
            <person name="Santoro A."/>
        </authorList>
    </citation>
    <scope>NUCLEOTIDE SEQUENCE</scope>
    <source>
        <strain evidence="1">Nb-106</strain>
    </source>
</reference>
<name>A0ACC6AH40_NITWI</name>
<organism evidence="1 2">
    <name type="scientific">Nitrobacter winogradskyi</name>
    <name type="common">Nitrobacter agilis</name>
    <dbReference type="NCBI Taxonomy" id="913"/>
    <lineage>
        <taxon>Bacteria</taxon>
        <taxon>Pseudomonadati</taxon>
        <taxon>Pseudomonadota</taxon>
        <taxon>Alphaproteobacteria</taxon>
        <taxon>Hyphomicrobiales</taxon>
        <taxon>Nitrobacteraceae</taxon>
        <taxon>Nitrobacter</taxon>
    </lineage>
</organism>
<keyword evidence="2" id="KW-1185">Reference proteome</keyword>
<gene>
    <name evidence="1" type="ORF">J2S34_001250</name>
</gene>
<protein>
    <submittedName>
        <fullName evidence="1">Uncharacterized protein</fullName>
    </submittedName>
</protein>
<sequence length="54" mass="5859">MPRDRFELLRFVVALLVLAGFSLAGLMARISHDQGCVASSTLRPAIAVHVARQP</sequence>
<proteinExistence type="predicted"/>
<evidence type="ECO:0000313" key="2">
    <source>
        <dbReference type="Proteomes" id="UP001205486"/>
    </source>
</evidence>
<dbReference type="Proteomes" id="UP001205486">
    <property type="component" value="Unassembled WGS sequence"/>
</dbReference>
<dbReference type="EMBL" id="JALJZS010000001">
    <property type="protein sequence ID" value="MCP1998828.1"/>
    <property type="molecule type" value="Genomic_DNA"/>
</dbReference>
<evidence type="ECO:0000313" key="1">
    <source>
        <dbReference type="EMBL" id="MCP1998828.1"/>
    </source>
</evidence>
<accession>A0ACC6AH40</accession>